<dbReference type="EMBL" id="JAUORK010000018">
    <property type="protein sequence ID" value="MDO6672984.1"/>
    <property type="molecule type" value="Genomic_DNA"/>
</dbReference>
<comment type="caution">
    <text evidence="1">The sequence shown here is derived from an EMBL/GenBank/DDBJ whole genome shotgun (WGS) entry which is preliminary data.</text>
</comment>
<proteinExistence type="predicted"/>
<name>A0AAP4WZA9_9GAMM</name>
<dbReference type="RefSeq" id="WP_216060180.1">
    <property type="nucleotide sequence ID" value="NZ_JAHKQM010000007.1"/>
</dbReference>
<evidence type="ECO:0000313" key="1">
    <source>
        <dbReference type="EMBL" id="MDO6672984.1"/>
    </source>
</evidence>
<sequence>MNMRKASPRSLWQRLGLVTLLAGLLVLGGCMNQPTHAPDSRTAVIAPNSGTLTSQQVFVTLLTTLAERGFIIERADPDLERLDASYAARPPLALEAWVSEVNGQIRLSVSGDSNGADIAPGRLDNLLVEVAVALDARTVPVIGAP</sequence>
<gene>
    <name evidence="1" type="ORF">Q4535_12755</name>
</gene>
<protein>
    <submittedName>
        <fullName evidence="1">Uncharacterized protein</fullName>
    </submittedName>
</protein>
<organism evidence="1 2">
    <name type="scientific">Cobetia amphilecti</name>
    <dbReference type="NCBI Taxonomy" id="1055104"/>
    <lineage>
        <taxon>Bacteria</taxon>
        <taxon>Pseudomonadati</taxon>
        <taxon>Pseudomonadota</taxon>
        <taxon>Gammaproteobacteria</taxon>
        <taxon>Oceanospirillales</taxon>
        <taxon>Halomonadaceae</taxon>
        <taxon>Cobetia</taxon>
    </lineage>
</organism>
<evidence type="ECO:0000313" key="2">
    <source>
        <dbReference type="Proteomes" id="UP001170481"/>
    </source>
</evidence>
<dbReference type="Proteomes" id="UP001170481">
    <property type="component" value="Unassembled WGS sequence"/>
</dbReference>
<dbReference type="PROSITE" id="PS51257">
    <property type="entry name" value="PROKAR_LIPOPROTEIN"/>
    <property type="match status" value="1"/>
</dbReference>
<dbReference type="AlphaFoldDB" id="A0AAP4WZA9"/>
<reference evidence="1" key="1">
    <citation type="submission" date="2023-07" db="EMBL/GenBank/DDBJ databases">
        <title>Genome content predicts the carbon catabolic preferences of heterotrophic bacteria.</title>
        <authorList>
            <person name="Gralka M."/>
        </authorList>
    </citation>
    <scope>NUCLEOTIDE SEQUENCE</scope>
    <source>
        <strain evidence="1">C2R13</strain>
    </source>
</reference>
<accession>A0AAP4WZA9</accession>